<feature type="non-terminal residue" evidence="3">
    <location>
        <position position="1"/>
    </location>
</feature>
<sequence>MCMYEEASGANFPFLVSSFVGRLLSNLKGAEWMASILPAKTIGPTVPAMYLGSREEEENKHYGFDIYTSPQRETYGKWLDAQEESASVVYVSFGSVADVSGEQMEEVAWGLAASGKRFLWVVRASEEGKLPEGFVAEAAGKGLVVRWCAQLEVLAHPA</sequence>
<evidence type="ECO:0000313" key="4">
    <source>
        <dbReference type="Proteomes" id="UP000652761"/>
    </source>
</evidence>
<protein>
    <submittedName>
        <fullName evidence="3">Uncharacterized protein</fullName>
    </submittedName>
</protein>
<name>A0A843XMQ1_COLES</name>
<evidence type="ECO:0000256" key="1">
    <source>
        <dbReference type="ARBA" id="ARBA00009995"/>
    </source>
</evidence>
<dbReference type="EMBL" id="NMUH01009974">
    <property type="protein sequence ID" value="MQM20596.1"/>
    <property type="molecule type" value="Genomic_DNA"/>
</dbReference>
<dbReference type="PANTHER" id="PTHR11926:SF1553">
    <property type="entry name" value="GLYCOSYLTRANSFERASE"/>
    <property type="match status" value="1"/>
</dbReference>
<dbReference type="Pfam" id="PF00201">
    <property type="entry name" value="UDPGT"/>
    <property type="match status" value="1"/>
</dbReference>
<dbReference type="GO" id="GO:0080043">
    <property type="term" value="F:quercetin 3-O-glucosyltransferase activity"/>
    <property type="evidence" value="ECO:0007669"/>
    <property type="project" value="TreeGrafter"/>
</dbReference>
<dbReference type="SUPFAM" id="SSF53756">
    <property type="entry name" value="UDP-Glycosyltransferase/glycogen phosphorylase"/>
    <property type="match status" value="1"/>
</dbReference>
<dbReference type="PANTHER" id="PTHR11926">
    <property type="entry name" value="GLUCOSYL/GLUCURONOSYL TRANSFERASES"/>
    <property type="match status" value="1"/>
</dbReference>
<dbReference type="InterPro" id="IPR002213">
    <property type="entry name" value="UDP_glucos_trans"/>
</dbReference>
<proteinExistence type="inferred from homology"/>
<comment type="similarity">
    <text evidence="1">Belongs to the UDP-glycosyltransferase family.</text>
</comment>
<evidence type="ECO:0000256" key="2">
    <source>
        <dbReference type="ARBA" id="ARBA00022679"/>
    </source>
</evidence>
<organism evidence="3 4">
    <name type="scientific">Colocasia esculenta</name>
    <name type="common">Wild taro</name>
    <name type="synonym">Arum esculentum</name>
    <dbReference type="NCBI Taxonomy" id="4460"/>
    <lineage>
        <taxon>Eukaryota</taxon>
        <taxon>Viridiplantae</taxon>
        <taxon>Streptophyta</taxon>
        <taxon>Embryophyta</taxon>
        <taxon>Tracheophyta</taxon>
        <taxon>Spermatophyta</taxon>
        <taxon>Magnoliopsida</taxon>
        <taxon>Liliopsida</taxon>
        <taxon>Araceae</taxon>
        <taxon>Aroideae</taxon>
        <taxon>Colocasieae</taxon>
        <taxon>Colocasia</taxon>
    </lineage>
</organism>
<dbReference type="OrthoDB" id="5835829at2759"/>
<accession>A0A843XMQ1</accession>
<gene>
    <name evidence="3" type="ORF">Taro_053620</name>
</gene>
<comment type="caution">
    <text evidence="3">The sequence shown here is derived from an EMBL/GenBank/DDBJ whole genome shotgun (WGS) entry which is preliminary data.</text>
</comment>
<dbReference type="GO" id="GO:0080044">
    <property type="term" value="F:quercetin 7-O-glucosyltransferase activity"/>
    <property type="evidence" value="ECO:0007669"/>
    <property type="project" value="TreeGrafter"/>
</dbReference>
<dbReference type="AlphaFoldDB" id="A0A843XMQ1"/>
<dbReference type="Proteomes" id="UP000652761">
    <property type="component" value="Unassembled WGS sequence"/>
</dbReference>
<keyword evidence="2" id="KW-0808">Transferase</keyword>
<evidence type="ECO:0000313" key="3">
    <source>
        <dbReference type="EMBL" id="MQM20596.1"/>
    </source>
</evidence>
<reference evidence="3" key="1">
    <citation type="submission" date="2017-07" db="EMBL/GenBank/DDBJ databases">
        <title>Taro Niue Genome Assembly and Annotation.</title>
        <authorList>
            <person name="Atibalentja N."/>
            <person name="Keating K."/>
            <person name="Fields C.J."/>
        </authorList>
    </citation>
    <scope>NUCLEOTIDE SEQUENCE</scope>
    <source>
        <strain evidence="3">Niue_2</strain>
        <tissue evidence="3">Leaf</tissue>
    </source>
</reference>
<keyword evidence="4" id="KW-1185">Reference proteome</keyword>
<dbReference type="Gene3D" id="3.40.50.2000">
    <property type="entry name" value="Glycogen Phosphorylase B"/>
    <property type="match status" value="2"/>
</dbReference>